<dbReference type="PANTHER" id="PTHR30055">
    <property type="entry name" value="HTH-TYPE TRANSCRIPTIONAL REGULATOR RUTR"/>
    <property type="match status" value="1"/>
</dbReference>
<dbReference type="Pfam" id="PF00440">
    <property type="entry name" value="TetR_N"/>
    <property type="match status" value="1"/>
</dbReference>
<reference evidence="4 5" key="1">
    <citation type="submission" date="2023-12" db="EMBL/GenBank/DDBJ databases">
        <title>Baltic Sea Cyanobacteria.</title>
        <authorList>
            <person name="Delbaje E."/>
            <person name="Fewer D.P."/>
            <person name="Shishido T.K."/>
        </authorList>
    </citation>
    <scope>NUCLEOTIDE SEQUENCE [LARGE SCALE GENOMIC DNA]</scope>
    <source>
        <strain evidence="4 5">CCNP 1315</strain>
    </source>
</reference>
<dbReference type="SUPFAM" id="SSF46689">
    <property type="entry name" value="Homeodomain-like"/>
    <property type="match status" value="1"/>
</dbReference>
<evidence type="ECO:0000313" key="4">
    <source>
        <dbReference type="EMBL" id="MEA5522688.1"/>
    </source>
</evidence>
<dbReference type="PROSITE" id="PS50977">
    <property type="entry name" value="HTH_TETR_2"/>
    <property type="match status" value="1"/>
</dbReference>
<accession>A0ABU5U9B4</accession>
<dbReference type="InterPro" id="IPR001647">
    <property type="entry name" value="HTH_TetR"/>
</dbReference>
<dbReference type="InterPro" id="IPR039536">
    <property type="entry name" value="TetR_C_Proteobacteria"/>
</dbReference>
<name>A0ABU5U9B4_9CYAN</name>
<dbReference type="InterPro" id="IPR009057">
    <property type="entry name" value="Homeodomain-like_sf"/>
</dbReference>
<evidence type="ECO:0000259" key="3">
    <source>
        <dbReference type="PROSITE" id="PS50977"/>
    </source>
</evidence>
<evidence type="ECO:0000256" key="1">
    <source>
        <dbReference type="ARBA" id="ARBA00023125"/>
    </source>
</evidence>
<comment type="caution">
    <text evidence="4">The sequence shown here is derived from an EMBL/GenBank/DDBJ whole genome shotgun (WGS) entry which is preliminary data.</text>
</comment>
<dbReference type="PRINTS" id="PR00455">
    <property type="entry name" value="HTHTETR"/>
</dbReference>
<keyword evidence="1 2" id="KW-0238">DNA-binding</keyword>
<feature type="DNA-binding region" description="H-T-H motif" evidence="2">
    <location>
        <begin position="38"/>
        <end position="57"/>
    </location>
</feature>
<dbReference type="InterPro" id="IPR050109">
    <property type="entry name" value="HTH-type_TetR-like_transc_reg"/>
</dbReference>
<sequence length="209" mass="23512">MESSNPPKPPRRKASDKAEAILEGAMQEIMASGYAAASMDRIAAASGVSKPTLYNYFQDKESLFITLIEKLVKEKFQDFFTPQHFQEPLPPGKGEILLRQLAKKIVEDAVNQPEFLDFMRIIVGESGRFPELARTFTRTIKVTAFESITHLFANCPELKTHDPEVAARIFLGTMVHYVITQKLLHGEDILPMDSDRLIDGLIDCLTRSN</sequence>
<dbReference type="RefSeq" id="WP_323223029.1">
    <property type="nucleotide sequence ID" value="NZ_JAYGHT010000192.1"/>
</dbReference>
<proteinExistence type="predicted"/>
<protein>
    <submittedName>
        <fullName evidence="4">TetR/AcrR family transcriptional regulator</fullName>
    </submittedName>
</protein>
<evidence type="ECO:0000313" key="5">
    <source>
        <dbReference type="Proteomes" id="UP001301728"/>
    </source>
</evidence>
<keyword evidence="5" id="KW-1185">Reference proteome</keyword>
<gene>
    <name evidence="4" type="ORF">VB854_27535</name>
</gene>
<dbReference type="PROSITE" id="PS01081">
    <property type="entry name" value="HTH_TETR_1"/>
    <property type="match status" value="1"/>
</dbReference>
<evidence type="ECO:0000256" key="2">
    <source>
        <dbReference type="PROSITE-ProRule" id="PRU00335"/>
    </source>
</evidence>
<dbReference type="Pfam" id="PF14246">
    <property type="entry name" value="TetR_C_7"/>
    <property type="match status" value="1"/>
</dbReference>
<feature type="domain" description="HTH tetR-type" evidence="3">
    <location>
        <begin position="15"/>
        <end position="75"/>
    </location>
</feature>
<dbReference type="Gene3D" id="1.10.357.10">
    <property type="entry name" value="Tetracycline Repressor, domain 2"/>
    <property type="match status" value="1"/>
</dbReference>
<dbReference type="EMBL" id="JAYGHT010000192">
    <property type="protein sequence ID" value="MEA5522688.1"/>
    <property type="molecule type" value="Genomic_DNA"/>
</dbReference>
<dbReference type="PANTHER" id="PTHR30055:SF146">
    <property type="entry name" value="HTH-TYPE TRANSCRIPTIONAL DUAL REGULATOR CECR"/>
    <property type="match status" value="1"/>
</dbReference>
<organism evidence="4 5">
    <name type="scientific">Limnoraphis robusta CCNP1315</name>
    <dbReference type="NCBI Taxonomy" id="3110306"/>
    <lineage>
        <taxon>Bacteria</taxon>
        <taxon>Bacillati</taxon>
        <taxon>Cyanobacteriota</taxon>
        <taxon>Cyanophyceae</taxon>
        <taxon>Oscillatoriophycideae</taxon>
        <taxon>Oscillatoriales</taxon>
        <taxon>Sirenicapillariaceae</taxon>
        <taxon>Limnoraphis</taxon>
    </lineage>
</organism>
<dbReference type="Proteomes" id="UP001301728">
    <property type="component" value="Unassembled WGS sequence"/>
</dbReference>
<dbReference type="InterPro" id="IPR023772">
    <property type="entry name" value="DNA-bd_HTH_TetR-type_CS"/>
</dbReference>